<dbReference type="PANTHER" id="PTHR46060:SF1">
    <property type="entry name" value="MARINER MOS1 TRANSPOSASE-LIKE PROTEIN"/>
    <property type="match status" value="1"/>
</dbReference>
<reference evidence="1 2" key="1">
    <citation type="submission" date="2022-01" db="EMBL/GenBank/DDBJ databases">
        <title>A chromosomal length assembly of Cordylochernes scorpioides.</title>
        <authorList>
            <person name="Zeh D."/>
            <person name="Zeh J."/>
        </authorList>
    </citation>
    <scope>NUCLEOTIDE SEQUENCE [LARGE SCALE GENOMIC DNA]</scope>
    <source>
        <strain evidence="1">IN4F17</strain>
        <tissue evidence="1">Whole Body</tissue>
    </source>
</reference>
<proteinExistence type="predicted"/>
<dbReference type="Proteomes" id="UP001235939">
    <property type="component" value="Chromosome 05"/>
</dbReference>
<dbReference type="Pfam" id="PF01359">
    <property type="entry name" value="Transposase_1"/>
    <property type="match status" value="1"/>
</dbReference>
<gene>
    <name evidence="1" type="ORF">LAZ67_5002632</name>
</gene>
<sequence length="213" mass="25051">MDVCKNMIEMTRTDPEWMQKIITGDKTWVYQYDPEIKRQSSQWIERGEPKPKKASFTKSKVKTLLVTFFYINGLVHHEFILFGRTINQEDYLGTSRVTRATPRVYSKGPQNDVLVDLGFDLDILVIENQQGLSFRSDSGHDRFWEFEPRVHPTFPGRLVFWRQKMTVVLRVVDDFNYKVHTISANRPTQTIESNFFSVSKRLLIAASEKVWPR</sequence>
<evidence type="ECO:0000313" key="1">
    <source>
        <dbReference type="EMBL" id="UYV67960.1"/>
    </source>
</evidence>
<keyword evidence="2" id="KW-1185">Reference proteome</keyword>
<dbReference type="InterPro" id="IPR036397">
    <property type="entry name" value="RNaseH_sf"/>
</dbReference>
<dbReference type="Gene3D" id="3.30.420.10">
    <property type="entry name" value="Ribonuclease H-like superfamily/Ribonuclease H"/>
    <property type="match status" value="1"/>
</dbReference>
<dbReference type="InterPro" id="IPR052709">
    <property type="entry name" value="Transposase-MT_Hybrid"/>
</dbReference>
<organism evidence="1 2">
    <name type="scientific">Cordylochernes scorpioides</name>
    <dbReference type="NCBI Taxonomy" id="51811"/>
    <lineage>
        <taxon>Eukaryota</taxon>
        <taxon>Metazoa</taxon>
        <taxon>Ecdysozoa</taxon>
        <taxon>Arthropoda</taxon>
        <taxon>Chelicerata</taxon>
        <taxon>Arachnida</taxon>
        <taxon>Pseudoscorpiones</taxon>
        <taxon>Cheliferoidea</taxon>
        <taxon>Chernetidae</taxon>
        <taxon>Cordylochernes</taxon>
    </lineage>
</organism>
<dbReference type="EMBL" id="CP092867">
    <property type="protein sequence ID" value="UYV67960.1"/>
    <property type="molecule type" value="Genomic_DNA"/>
</dbReference>
<protein>
    <submittedName>
        <fullName evidence="1">CLCN3</fullName>
    </submittedName>
</protein>
<name>A0ABY6KGI6_9ARAC</name>
<dbReference type="PANTHER" id="PTHR46060">
    <property type="entry name" value="MARINER MOS1 TRANSPOSASE-LIKE PROTEIN"/>
    <property type="match status" value="1"/>
</dbReference>
<evidence type="ECO:0000313" key="2">
    <source>
        <dbReference type="Proteomes" id="UP001235939"/>
    </source>
</evidence>
<dbReference type="InterPro" id="IPR001888">
    <property type="entry name" value="Transposase_1"/>
</dbReference>
<accession>A0ABY6KGI6</accession>